<organism evidence="5 6">
    <name type="scientific">Dendrobium thyrsiflorum</name>
    <name type="common">Pinecone-like raceme dendrobium</name>
    <name type="synonym">Orchid</name>
    <dbReference type="NCBI Taxonomy" id="117978"/>
    <lineage>
        <taxon>Eukaryota</taxon>
        <taxon>Viridiplantae</taxon>
        <taxon>Streptophyta</taxon>
        <taxon>Embryophyta</taxon>
        <taxon>Tracheophyta</taxon>
        <taxon>Spermatophyta</taxon>
        <taxon>Magnoliopsida</taxon>
        <taxon>Liliopsida</taxon>
        <taxon>Asparagales</taxon>
        <taxon>Orchidaceae</taxon>
        <taxon>Epidendroideae</taxon>
        <taxon>Malaxideae</taxon>
        <taxon>Dendrobiinae</taxon>
        <taxon>Dendrobium</taxon>
    </lineage>
</organism>
<evidence type="ECO:0000313" key="6">
    <source>
        <dbReference type="Proteomes" id="UP001552299"/>
    </source>
</evidence>
<evidence type="ECO:0000313" key="5">
    <source>
        <dbReference type="EMBL" id="KAL0909157.1"/>
    </source>
</evidence>
<evidence type="ECO:0000256" key="4">
    <source>
        <dbReference type="ARBA" id="ARBA00023180"/>
    </source>
</evidence>
<dbReference type="PANTHER" id="PTHR48056:SF45">
    <property type="entry name" value="PROTEIN KINASE DOMAIN-CONTAINING PROTEIN"/>
    <property type="match status" value="1"/>
</dbReference>
<dbReference type="InterPro" id="IPR032675">
    <property type="entry name" value="LRR_dom_sf"/>
</dbReference>
<keyword evidence="1" id="KW-0433">Leucine-rich repeat</keyword>
<evidence type="ECO:0000256" key="2">
    <source>
        <dbReference type="ARBA" id="ARBA00022737"/>
    </source>
</evidence>
<keyword evidence="4" id="KW-0325">Glycoprotein</keyword>
<keyword evidence="6" id="KW-1185">Reference proteome</keyword>
<dbReference type="InterPro" id="IPR050647">
    <property type="entry name" value="Plant_LRR-RLKs"/>
</dbReference>
<accession>A0ABD0UFJ6</accession>
<proteinExistence type="predicted"/>
<keyword evidence="3" id="KW-0675">Receptor</keyword>
<protein>
    <submittedName>
        <fullName evidence="5">Uncharacterized protein</fullName>
    </submittedName>
</protein>
<dbReference type="PANTHER" id="PTHR48056">
    <property type="entry name" value="LRR RECEPTOR-LIKE SERINE/THREONINE-PROTEIN KINASE-RELATED"/>
    <property type="match status" value="1"/>
</dbReference>
<dbReference type="AlphaFoldDB" id="A0ABD0UFJ6"/>
<evidence type="ECO:0000256" key="1">
    <source>
        <dbReference type="ARBA" id="ARBA00022614"/>
    </source>
</evidence>
<evidence type="ECO:0000256" key="3">
    <source>
        <dbReference type="ARBA" id="ARBA00023170"/>
    </source>
</evidence>
<dbReference type="SUPFAM" id="SSF52058">
    <property type="entry name" value="L domain-like"/>
    <property type="match status" value="1"/>
</dbReference>
<dbReference type="Proteomes" id="UP001552299">
    <property type="component" value="Unassembled WGS sequence"/>
</dbReference>
<dbReference type="EMBL" id="JANQDX010000016">
    <property type="protein sequence ID" value="KAL0909157.1"/>
    <property type="molecule type" value="Genomic_DNA"/>
</dbReference>
<gene>
    <name evidence="5" type="ORF">M5K25_020000</name>
</gene>
<name>A0ABD0UFJ6_DENTH</name>
<sequence>MHPSLYSSLNFESPKVHLSLNLHSSDYTGVSGFADYISLGRCSSLSRIRMGENYLNGSILRGLFGLPNLAEVELQDNLLAGGFPDTSKSRISSNLGQLNLLNNRLSGSLPSSIGNFSDVQKLLFNQNLYVGNIPDVNRKSFEKEFRALTEVRHRNTVKLHGYCSIKRGDVRCV</sequence>
<reference evidence="5 6" key="1">
    <citation type="journal article" date="2024" name="Plant Biotechnol. J.">
        <title>Dendrobium thyrsiflorum genome and its molecular insights into genes involved in important horticultural traits.</title>
        <authorList>
            <person name="Chen B."/>
            <person name="Wang J.Y."/>
            <person name="Zheng P.J."/>
            <person name="Li K.L."/>
            <person name="Liang Y.M."/>
            <person name="Chen X.F."/>
            <person name="Zhang C."/>
            <person name="Zhao X."/>
            <person name="He X."/>
            <person name="Zhang G.Q."/>
            <person name="Liu Z.J."/>
            <person name="Xu Q."/>
        </authorList>
    </citation>
    <scope>NUCLEOTIDE SEQUENCE [LARGE SCALE GENOMIC DNA]</scope>
    <source>
        <strain evidence="5">GZMU011</strain>
    </source>
</reference>
<comment type="caution">
    <text evidence="5">The sequence shown here is derived from an EMBL/GenBank/DDBJ whole genome shotgun (WGS) entry which is preliminary data.</text>
</comment>
<dbReference type="Gene3D" id="3.80.10.10">
    <property type="entry name" value="Ribonuclease Inhibitor"/>
    <property type="match status" value="1"/>
</dbReference>
<keyword evidence="2" id="KW-0677">Repeat</keyword>